<evidence type="ECO:0008006" key="4">
    <source>
        <dbReference type="Google" id="ProtNLM"/>
    </source>
</evidence>
<feature type="region of interest" description="Disordered" evidence="1">
    <location>
        <begin position="617"/>
        <end position="639"/>
    </location>
</feature>
<gene>
    <name evidence="2" type="ORF">B0F90DRAFT_1819257</name>
</gene>
<dbReference type="PANTHER" id="PTHR21529:SF4">
    <property type="entry name" value="TPR AND ANKYRIN REPEAT-CONTAINING PROTEIN 1"/>
    <property type="match status" value="1"/>
</dbReference>
<dbReference type="Gene3D" id="3.40.50.300">
    <property type="entry name" value="P-loop containing nucleotide triphosphate hydrolases"/>
    <property type="match status" value="2"/>
</dbReference>
<evidence type="ECO:0000313" key="3">
    <source>
        <dbReference type="Proteomes" id="UP001203297"/>
    </source>
</evidence>
<dbReference type="EMBL" id="WTXG01000036">
    <property type="protein sequence ID" value="KAI0297517.1"/>
    <property type="molecule type" value="Genomic_DNA"/>
</dbReference>
<dbReference type="PANTHER" id="PTHR21529">
    <property type="entry name" value="MAMMARY TURMOR VIRUS RECEPTOR HOMOLOG 1, 2 MTVR1, 2"/>
    <property type="match status" value="1"/>
</dbReference>
<dbReference type="Proteomes" id="UP001203297">
    <property type="component" value="Unassembled WGS sequence"/>
</dbReference>
<comment type="caution">
    <text evidence="2">The sequence shown here is derived from an EMBL/GenBank/DDBJ whole genome shotgun (WGS) entry which is preliminary data.</text>
</comment>
<dbReference type="InterPro" id="IPR027417">
    <property type="entry name" value="P-loop_NTPase"/>
</dbReference>
<name>A0AAD4M2P4_9AGAM</name>
<reference evidence="2" key="1">
    <citation type="journal article" date="2022" name="New Phytol.">
        <title>Evolutionary transition to the ectomycorrhizal habit in the genomes of a hyperdiverse lineage of mushroom-forming fungi.</title>
        <authorList>
            <person name="Looney B."/>
            <person name="Miyauchi S."/>
            <person name="Morin E."/>
            <person name="Drula E."/>
            <person name="Courty P.E."/>
            <person name="Kohler A."/>
            <person name="Kuo A."/>
            <person name="LaButti K."/>
            <person name="Pangilinan J."/>
            <person name="Lipzen A."/>
            <person name="Riley R."/>
            <person name="Andreopoulos W."/>
            <person name="He G."/>
            <person name="Johnson J."/>
            <person name="Nolan M."/>
            <person name="Tritt A."/>
            <person name="Barry K.W."/>
            <person name="Grigoriev I.V."/>
            <person name="Nagy L.G."/>
            <person name="Hibbett D."/>
            <person name="Henrissat B."/>
            <person name="Matheny P.B."/>
            <person name="Labbe J."/>
            <person name="Martin F.M."/>
        </authorList>
    </citation>
    <scope>NUCLEOTIDE SEQUENCE</scope>
    <source>
        <strain evidence="2">BPL690</strain>
    </source>
</reference>
<dbReference type="SUPFAM" id="SSF52540">
    <property type="entry name" value="P-loop containing nucleoside triphosphate hydrolases"/>
    <property type="match status" value="1"/>
</dbReference>
<proteinExistence type="predicted"/>
<organism evidence="2 3">
    <name type="scientific">Multifurca ochricompacta</name>
    <dbReference type="NCBI Taxonomy" id="376703"/>
    <lineage>
        <taxon>Eukaryota</taxon>
        <taxon>Fungi</taxon>
        <taxon>Dikarya</taxon>
        <taxon>Basidiomycota</taxon>
        <taxon>Agaricomycotina</taxon>
        <taxon>Agaricomycetes</taxon>
        <taxon>Russulales</taxon>
        <taxon>Russulaceae</taxon>
        <taxon>Multifurca</taxon>
    </lineage>
</organism>
<dbReference type="InterPro" id="IPR039904">
    <property type="entry name" value="TRANK1"/>
</dbReference>
<protein>
    <recommendedName>
        <fullName evidence="4">UvrD-like helicase ATP-binding domain-containing protein</fullName>
    </recommendedName>
</protein>
<accession>A0AAD4M2P4</accession>
<evidence type="ECO:0000313" key="2">
    <source>
        <dbReference type="EMBL" id="KAI0297517.1"/>
    </source>
</evidence>
<sequence length="2155" mass="246600">MKRSRIQSQTPSVPKDIVNSEWFQPERLRDLDDDALHVALQSIQRYVRQDTLRFVFECALERNGCIEFLLSSLSHDSFFYVLSWINEVFPTDLDNYSANSLYARILSTISVSLLFLQYPNEDDRPEDLGSSHQYVVLSSSALESLVSAIQGSWSEVDAATLDEEALPVVTRKKASQKARKYAKSIRKTSKPVDSAPFRSLQLDVPASSDEAREMALGILAKQREILITYLCLFRLESLSEVLKRNYIPSLSIEATAQDHGALTVNLSDQITETPVEVPAVYPQVQPMRAALYFDSAEGFGQWRILISGRANRNLRQLRNKDITLFKITLKKIRELSNGHFSDDNQKRLTGANILIPIYEAKMTRDSRLVYQVDCVPDYDSQVGVSSLRPDLLVLIPYHPRSSAKVRFDSCTFRAEPVHKGDKVVPPASFPAVPPSDLKATSEELPIISDDVREEVCQDLTVSGYLLISVLKLHEILVLEKFVVFSQALLKSILADQEAIYVFQVSPHEQEIIEHAHSCFENYDHALKMLGIENSWQQNRELRPERPRQLFVTQSRMLADKVEEYFIKLLQSLVPASQTQSGISDLLERQKNREEAGLVDQDEAANWRDDLPRRFSELTDMDHPSSIATEENPGPDQEAVSSEYMLQRRKSFISFDVFREEYWAHFPQLIKGLDVSLVFSEFLGVIKGSEMTLDMESHFLDHDTYLNLSTRTQATFSSKRKEIYTLFETYLKMKRDRREYDAADRVAQHGMKGQKIDFLYVDEVQDNMLIDAKLLRAICRNPNGQFWAGDTAQTISVGSSFRFDDLKAFLYRNEEQLKHQFAQMIVPRQPKSFQLATNFRSHGGIVKCAHSIIVLITRFWPYAIDILPEEKGIVDGIKPVFFSGWDQDNVRYESFLFGTAGHHIEFGAHQCILVRNEAAKEKFREQVGDIGLIMTLYESKGLEFNDVRSSSDDFAFRDNEDFQVLIYNFFEDSSVDVAQWRVVLNAIDRSQREKNPAPTFDEIRHAGVCAELKFLYVAITRARKHCWIFDRSKTAEPMRIYWSSGSLVQNCTPGTDVPQLAVSSTPEEWAKMAKTLFSHKRYFQAMHSYERAGMVREKAIAHAYHFRELARGIPVRNHSGNNERRNAYTKVAEAFLASAQVATISRERSEYYRIAAEAFVVLEDHAKAAQAFEKASKFTEAAQHYRHAGMFDETVSVIKCHGDAMDSVVASKLTDVARYYYLQEGNFKKASSLFSDTEEELEFVRDCDLDIAEVKILVGRSRFIEAADLHIRENRTLDAVEVLLMDKTSKETAQRASESLLRAFWNVLPFGVLPNQLSDGSRTSLRRAMLLLNKLDLSILEERTQRELQMFTAIYKDDIAQLMTLGTKIFHSDQNRPAALLCFDHFFRDLSAQVDSDLHDTDVQTLSKAKAIQDYSVLVQEILFILEPWTKQTIQKLFLFSVQSGGHVCLPRGTFLYDYLGKSRQQLSNEDVMVGVGSFHKAYQSALRERAVVTAQSVRGSTYWTMRGLGFEVELGQSIARKWFERFYEVLNPIHYAFGSFTNITLHANRQTSQTFHSLKTYWIWPMLNKLDPNLHKRRFMTTLLSLADLGSFIDDKALVEHVNRTRLVQNRPPSWLMPGQNGHIILGLVEFLRGSEKSSVHAGAMFIQHILNQNIPVEITVLCRFLELVVSSFVMASALNRMGSLHGVTLPRSWILKNVQHLYRVQNKDAHNQVAWQMTKPFQVLLERVYSGHDTDHLQYQNKPLHSVPFGLEISFWRGYAESFVYVGFPVIGCNNDVAHRFILVGFNFGSQPRRDLIFESITSLRRKDGTRMFSSLYSQYVYAQHWGRLATVVTSSISPTPLDEMITLMDERKTAMRTFSGVRPVKFKDVGDISRQLTLAAGPVSTLNPSAAPFAPNQALVPANDLALVENTADEANEDDTIQEASNEEDTEPPEDADVAAIFESIGTKITAISEEAQREQHRAAKTLQHRYRRLLASRAHRVANPGLGLAKARQNQFEAFAQEVDSIEWPKKSRYRLIFLGALPHLLVCLSHSWSIVMEEKGTVKRRQRQKQEHQIIEDHMRRQSYLNTIIKRIEPLQTRLQPRSDVHKCRNLKTLEVDVEKVLKILDEIPRAKEELAFDMTMACAWKRHVKEEWQKRKVEKPELNTDDLDGL</sequence>
<evidence type="ECO:0000256" key="1">
    <source>
        <dbReference type="SAM" id="MobiDB-lite"/>
    </source>
</evidence>
<feature type="region of interest" description="Disordered" evidence="1">
    <location>
        <begin position="1916"/>
        <end position="1936"/>
    </location>
</feature>
<keyword evidence="3" id="KW-1185">Reference proteome</keyword>